<dbReference type="EMBL" id="CP002690">
    <property type="protein sequence ID" value="AEE15200.1"/>
    <property type="molecule type" value="Genomic_DNA"/>
</dbReference>
<evidence type="ECO:0000313" key="2">
    <source>
        <dbReference type="EMBL" id="AEE15200.1"/>
    </source>
</evidence>
<name>M1E8X8_9BACT</name>
<organism evidence="2 3">
    <name type="scientific">Thermodesulfobium narugense DSM 14796</name>
    <dbReference type="NCBI Taxonomy" id="747365"/>
    <lineage>
        <taxon>Bacteria</taxon>
        <taxon>Pseudomonadati</taxon>
        <taxon>Thermodesulfobiota</taxon>
        <taxon>Thermodesulfobiia</taxon>
        <taxon>Thermodesulfobiales</taxon>
        <taxon>Thermodesulfobiaceae</taxon>
        <taxon>Thermodesulfobium</taxon>
    </lineage>
</organism>
<sequence>MALNRIDSGSLLNITQSTATNKKANLFESMVNQEVSNLTQNSKPLKGSGNNPNLQLKANTLQNSNIQSK</sequence>
<gene>
    <name evidence="2" type="ORF">Thena_1590</name>
</gene>
<dbReference type="AlphaFoldDB" id="M1E8X8"/>
<keyword evidence="3" id="KW-1185">Reference proteome</keyword>
<dbReference type="STRING" id="747365.Thena_1590"/>
<feature type="region of interest" description="Disordered" evidence="1">
    <location>
        <begin position="38"/>
        <end position="69"/>
    </location>
</feature>
<dbReference type="HOGENOM" id="CLU_2774592_0_0_9"/>
<proteinExistence type="predicted"/>
<protein>
    <submittedName>
        <fullName evidence="2">Uncharacterized protein</fullName>
    </submittedName>
</protein>
<accession>M1E8X8</accession>
<dbReference type="Proteomes" id="UP000011765">
    <property type="component" value="Chromosome"/>
</dbReference>
<dbReference type="KEGG" id="tnr:Thena_1590"/>
<evidence type="ECO:0000313" key="3">
    <source>
        <dbReference type="Proteomes" id="UP000011765"/>
    </source>
</evidence>
<reference evidence="2 3" key="1">
    <citation type="submission" date="2011-04" db="EMBL/GenBank/DDBJ databases">
        <title>The complete genome of Thermodesulfobium narugense DSM 14796.</title>
        <authorList>
            <consortium name="US DOE Joint Genome Institute (JGI-PGF)"/>
            <person name="Lucas S."/>
            <person name="Han J."/>
            <person name="Lapidus A."/>
            <person name="Bruce D."/>
            <person name="Goodwin L."/>
            <person name="Pitluck S."/>
            <person name="Peters L."/>
            <person name="Kyrpides N."/>
            <person name="Mavromatis K."/>
            <person name="Pagani I."/>
            <person name="Ivanova N."/>
            <person name="Ovchinnikova G."/>
            <person name="Zhang X."/>
            <person name="Saunders L."/>
            <person name="Detter J.C."/>
            <person name="Tapia R."/>
            <person name="Han C."/>
            <person name="Land M."/>
            <person name="Hauser L."/>
            <person name="Markowitz V."/>
            <person name="Cheng J.-F."/>
            <person name="Hugenholtz P."/>
            <person name="Woyke T."/>
            <person name="Wu D."/>
            <person name="Spring S."/>
            <person name="Schroeder M."/>
            <person name="Brambilla E."/>
            <person name="Klenk H.-P."/>
            <person name="Eisen J.A."/>
        </authorList>
    </citation>
    <scope>NUCLEOTIDE SEQUENCE [LARGE SCALE GENOMIC DNA]</scope>
    <source>
        <strain evidence="2 3">DSM 14796</strain>
    </source>
</reference>
<dbReference type="RefSeq" id="WP_013756921.1">
    <property type="nucleotide sequence ID" value="NC_015499.1"/>
</dbReference>
<evidence type="ECO:0000256" key="1">
    <source>
        <dbReference type="SAM" id="MobiDB-lite"/>
    </source>
</evidence>